<dbReference type="STRING" id="145388.A0A0D2NHQ7"/>
<dbReference type="Pfam" id="PF01094">
    <property type="entry name" value="ANF_receptor"/>
    <property type="match status" value="1"/>
</dbReference>
<keyword evidence="3" id="KW-1133">Transmembrane helix</keyword>
<dbReference type="Proteomes" id="UP000054498">
    <property type="component" value="Unassembled WGS sequence"/>
</dbReference>
<dbReference type="GeneID" id="25736308"/>
<dbReference type="PANTHER" id="PTHR30483">
    <property type="entry name" value="LEUCINE-SPECIFIC-BINDING PROTEIN"/>
    <property type="match status" value="1"/>
</dbReference>
<comment type="subcellular location">
    <subcellularLocation>
        <location evidence="1">Membrane</location>
    </subcellularLocation>
</comment>
<dbReference type="RefSeq" id="XP_013903540.1">
    <property type="nucleotide sequence ID" value="XM_014048086.1"/>
</dbReference>
<evidence type="ECO:0000313" key="7">
    <source>
        <dbReference type="Proteomes" id="UP000054498"/>
    </source>
</evidence>
<dbReference type="GO" id="GO:0016020">
    <property type="term" value="C:membrane"/>
    <property type="evidence" value="ECO:0007669"/>
    <property type="project" value="UniProtKB-SubCell"/>
</dbReference>
<evidence type="ECO:0000256" key="4">
    <source>
        <dbReference type="ARBA" id="ARBA00023136"/>
    </source>
</evidence>
<sequence length="303" mass="32008">MVGEVCSSASLGALGVVNKYQIPLVSPASTAPALSIKGDYFFRRAPCMRRRLWGPPRIFVGQTVPSDKYQGQFAARRMIALGAKTVVIASSSDSYGQELAYNFIAAFTRDGGKAFNVEVPAQAPNKNASDIVDAVRARSANGVFIATNDLAWGADIIKALRTAQPPLSAVTIFGGDSLMDATVPLRIGAALAKGVRGSDVTFGSPAFVAAFKTYTAGKNISYVPKASHAYDAAEALIEAYRRAEAPKDGKAILAQLADVRFKGVSGPIAFNEFGDLKYDPKGPRLYTVTEFGADGSIAVVRGE</sequence>
<dbReference type="InterPro" id="IPR001828">
    <property type="entry name" value="ANF_lig-bd_rcpt"/>
</dbReference>
<dbReference type="InterPro" id="IPR028082">
    <property type="entry name" value="Peripla_BP_I"/>
</dbReference>
<evidence type="ECO:0000256" key="1">
    <source>
        <dbReference type="ARBA" id="ARBA00004370"/>
    </source>
</evidence>
<dbReference type="KEGG" id="mng:MNEG_3430"/>
<keyword evidence="4" id="KW-0472">Membrane</keyword>
<name>A0A0D2NHQ7_9CHLO</name>
<organism evidence="6 7">
    <name type="scientific">Monoraphidium neglectum</name>
    <dbReference type="NCBI Taxonomy" id="145388"/>
    <lineage>
        <taxon>Eukaryota</taxon>
        <taxon>Viridiplantae</taxon>
        <taxon>Chlorophyta</taxon>
        <taxon>core chlorophytes</taxon>
        <taxon>Chlorophyceae</taxon>
        <taxon>CS clade</taxon>
        <taxon>Sphaeropleales</taxon>
        <taxon>Selenastraceae</taxon>
        <taxon>Monoraphidium</taxon>
    </lineage>
</organism>
<dbReference type="EMBL" id="KK100650">
    <property type="protein sequence ID" value="KIZ04521.1"/>
    <property type="molecule type" value="Genomic_DNA"/>
</dbReference>
<keyword evidence="2" id="KW-0812">Transmembrane</keyword>
<evidence type="ECO:0000313" key="6">
    <source>
        <dbReference type="EMBL" id="KIZ04521.1"/>
    </source>
</evidence>
<dbReference type="Gene3D" id="3.40.50.2300">
    <property type="match status" value="2"/>
</dbReference>
<dbReference type="AlphaFoldDB" id="A0A0D2NHQ7"/>
<dbReference type="OrthoDB" id="5597995at2759"/>
<reference evidence="6 7" key="1">
    <citation type="journal article" date="2013" name="BMC Genomics">
        <title>Reconstruction of the lipid metabolism for the microalga Monoraphidium neglectum from its genome sequence reveals characteristics suitable for biofuel production.</title>
        <authorList>
            <person name="Bogen C."/>
            <person name="Al-Dilaimi A."/>
            <person name="Albersmeier A."/>
            <person name="Wichmann J."/>
            <person name="Grundmann M."/>
            <person name="Rupp O."/>
            <person name="Lauersen K.J."/>
            <person name="Blifernez-Klassen O."/>
            <person name="Kalinowski J."/>
            <person name="Goesmann A."/>
            <person name="Mussgnug J.H."/>
            <person name="Kruse O."/>
        </authorList>
    </citation>
    <scope>NUCLEOTIDE SEQUENCE [LARGE SCALE GENOMIC DNA]</scope>
    <source>
        <strain evidence="6 7">SAG 48.87</strain>
    </source>
</reference>
<dbReference type="InterPro" id="IPR051010">
    <property type="entry name" value="BCAA_transport"/>
</dbReference>
<protein>
    <recommendedName>
        <fullName evidence="5">Receptor ligand binding region domain-containing protein</fullName>
    </recommendedName>
</protein>
<keyword evidence="7" id="KW-1185">Reference proteome</keyword>
<accession>A0A0D2NHQ7</accession>
<feature type="domain" description="Receptor ligand binding region" evidence="5">
    <location>
        <begin position="1"/>
        <end position="278"/>
    </location>
</feature>
<evidence type="ECO:0000259" key="5">
    <source>
        <dbReference type="Pfam" id="PF01094"/>
    </source>
</evidence>
<evidence type="ECO:0000256" key="2">
    <source>
        <dbReference type="ARBA" id="ARBA00022692"/>
    </source>
</evidence>
<proteinExistence type="predicted"/>
<dbReference type="PANTHER" id="PTHR30483:SF6">
    <property type="entry name" value="PERIPLASMIC BINDING PROTEIN OF ABC TRANSPORTER FOR NATURAL AMINO ACIDS"/>
    <property type="match status" value="1"/>
</dbReference>
<evidence type="ECO:0000256" key="3">
    <source>
        <dbReference type="ARBA" id="ARBA00022989"/>
    </source>
</evidence>
<gene>
    <name evidence="6" type="ORF">MNEG_3430</name>
</gene>
<dbReference type="SUPFAM" id="SSF53822">
    <property type="entry name" value="Periplasmic binding protein-like I"/>
    <property type="match status" value="1"/>
</dbReference>